<organism evidence="2">
    <name type="scientific">Klebsiella pneumoniae</name>
    <dbReference type="NCBI Taxonomy" id="573"/>
    <lineage>
        <taxon>Bacteria</taxon>
        <taxon>Pseudomonadati</taxon>
        <taxon>Pseudomonadota</taxon>
        <taxon>Gammaproteobacteria</taxon>
        <taxon>Enterobacterales</taxon>
        <taxon>Enterobacteriaceae</taxon>
        <taxon>Klebsiella/Raoultella group</taxon>
        <taxon>Klebsiella</taxon>
        <taxon>Klebsiella pneumoniae complex</taxon>
    </lineage>
</organism>
<dbReference type="AlphaFoldDB" id="A0A8B0SS13"/>
<feature type="transmembrane region" description="Helical" evidence="1">
    <location>
        <begin position="23"/>
        <end position="43"/>
    </location>
</feature>
<geneLocation type="plasmid" evidence="2">
    <name>p17-15-vir-like</name>
</geneLocation>
<dbReference type="EMBL" id="MN956836">
    <property type="protein sequence ID" value="QTX13996.1"/>
    <property type="molecule type" value="Genomic_DNA"/>
</dbReference>
<evidence type="ECO:0000313" key="2">
    <source>
        <dbReference type="EMBL" id="QTX13996.1"/>
    </source>
</evidence>
<accession>A0A8B0SS13</accession>
<keyword evidence="1" id="KW-0812">Transmembrane</keyword>
<keyword evidence="1" id="KW-0472">Membrane</keyword>
<name>A0A8B0SS13_KLEPN</name>
<proteinExistence type="predicted"/>
<protein>
    <submittedName>
        <fullName evidence="2">Uncharacterized protein</fullName>
    </submittedName>
</protein>
<keyword evidence="2" id="KW-0614">Plasmid</keyword>
<sequence length="60" mass="7453">MRKFWLSNLFKVAMRVFQSPPSWGGYLTNQLCMFLVFVFEIYYQWVIDFYKYHVQAKIWS</sequence>
<reference evidence="2" key="1">
    <citation type="submission" date="2020-01" db="EMBL/GenBank/DDBJ databases">
        <authorList>
            <person name="Qin S."/>
        </authorList>
    </citation>
    <scope>NUCLEOTIDE SEQUENCE</scope>
    <source>
        <strain evidence="2">CVir17-16-YZ6g</strain>
        <plasmid evidence="2">p17-15-vir-like</plasmid>
    </source>
</reference>
<evidence type="ECO:0000256" key="1">
    <source>
        <dbReference type="SAM" id="Phobius"/>
    </source>
</evidence>
<keyword evidence="1" id="KW-1133">Transmembrane helix</keyword>